<dbReference type="PROSITE" id="PS50111">
    <property type="entry name" value="CHEMOTAXIS_TRANSDUC_2"/>
    <property type="match status" value="1"/>
</dbReference>
<feature type="coiled-coil region" evidence="4">
    <location>
        <begin position="269"/>
        <end position="296"/>
    </location>
</feature>
<dbReference type="Gene3D" id="1.10.287.950">
    <property type="entry name" value="Methyl-accepting chemotaxis protein"/>
    <property type="match status" value="1"/>
</dbReference>
<evidence type="ECO:0000259" key="6">
    <source>
        <dbReference type="PROSITE" id="PS50111"/>
    </source>
</evidence>
<evidence type="ECO:0000256" key="3">
    <source>
        <dbReference type="PROSITE-ProRule" id="PRU00284"/>
    </source>
</evidence>
<dbReference type="RefSeq" id="WP_094378999.1">
    <property type="nucleotide sequence ID" value="NZ_QICS01000003.1"/>
</dbReference>
<name>A0A255I7L2_9FIRM</name>
<dbReference type="Pfam" id="PF00015">
    <property type="entry name" value="MCPsignal"/>
    <property type="match status" value="1"/>
</dbReference>
<evidence type="ECO:0000256" key="1">
    <source>
        <dbReference type="ARBA" id="ARBA00023224"/>
    </source>
</evidence>
<feature type="domain" description="Methyl-accepting transducer" evidence="6">
    <location>
        <begin position="275"/>
        <end position="540"/>
    </location>
</feature>
<comment type="similarity">
    <text evidence="2">Belongs to the methyl-accepting chemotaxis (MCP) protein family.</text>
</comment>
<evidence type="ECO:0000259" key="7">
    <source>
        <dbReference type="PROSITE" id="PS50885"/>
    </source>
</evidence>
<evidence type="ECO:0000313" key="9">
    <source>
        <dbReference type="Proteomes" id="UP000247523"/>
    </source>
</evidence>
<dbReference type="GO" id="GO:0016020">
    <property type="term" value="C:membrane"/>
    <property type="evidence" value="ECO:0007669"/>
    <property type="project" value="InterPro"/>
</dbReference>
<dbReference type="InterPro" id="IPR003660">
    <property type="entry name" value="HAMP_dom"/>
</dbReference>
<keyword evidence="4" id="KW-0175">Coiled coil</keyword>
<dbReference type="Pfam" id="PF00672">
    <property type="entry name" value="HAMP"/>
    <property type="match status" value="1"/>
</dbReference>
<evidence type="ECO:0000313" key="8">
    <source>
        <dbReference type="EMBL" id="PXV91512.1"/>
    </source>
</evidence>
<comment type="caution">
    <text evidence="8">The sequence shown here is derived from an EMBL/GenBank/DDBJ whole genome shotgun (WGS) entry which is preliminary data.</text>
</comment>
<evidence type="ECO:0000256" key="5">
    <source>
        <dbReference type="SAM" id="Phobius"/>
    </source>
</evidence>
<feature type="transmembrane region" description="Helical" evidence="5">
    <location>
        <begin position="12"/>
        <end position="31"/>
    </location>
</feature>
<dbReference type="SUPFAM" id="SSF58104">
    <property type="entry name" value="Methyl-accepting chemotaxis protein (MCP) signaling domain"/>
    <property type="match status" value="1"/>
</dbReference>
<dbReference type="Proteomes" id="UP000247523">
    <property type="component" value="Unassembled WGS sequence"/>
</dbReference>
<dbReference type="AlphaFoldDB" id="A0A255I7L2"/>
<feature type="coiled-coil region" evidence="4">
    <location>
        <begin position="82"/>
        <end position="109"/>
    </location>
</feature>
<feature type="transmembrane region" description="Helical" evidence="5">
    <location>
        <begin position="187"/>
        <end position="211"/>
    </location>
</feature>
<dbReference type="Pfam" id="PF12729">
    <property type="entry name" value="4HB_MCP_1"/>
    <property type="match status" value="1"/>
</dbReference>
<feature type="domain" description="HAMP" evidence="7">
    <location>
        <begin position="212"/>
        <end position="270"/>
    </location>
</feature>
<dbReference type="EMBL" id="QICS01000003">
    <property type="protein sequence ID" value="PXV91512.1"/>
    <property type="molecule type" value="Genomic_DNA"/>
</dbReference>
<evidence type="ECO:0000256" key="2">
    <source>
        <dbReference type="ARBA" id="ARBA00029447"/>
    </source>
</evidence>
<dbReference type="InterPro" id="IPR024478">
    <property type="entry name" value="HlyB_4HB_MCP"/>
</dbReference>
<dbReference type="SMART" id="SM00304">
    <property type="entry name" value="HAMP"/>
    <property type="match status" value="1"/>
</dbReference>
<keyword evidence="5" id="KW-1133">Transmembrane helix</keyword>
<accession>A0A255I7L2</accession>
<dbReference type="GO" id="GO:0007165">
    <property type="term" value="P:signal transduction"/>
    <property type="evidence" value="ECO:0007669"/>
    <property type="project" value="UniProtKB-KW"/>
</dbReference>
<sequence>MNKRIGIKIGSMLGILVAICLLSNIISIISLNNMNRASQELSEKYIVGVNAIANISINIEKEEKFVNILSNASQANTDDSILQTISELREQLQSQISEIENINKNINDTTVTQNFSEFITTYNNYKTNADEIIESYSKSGSQSMSNETYQNMITQINSIDESLTAIRNQYSVLADTAQKQQDSRFTIGYTTITTVAVLGVIIAIIIIIITLKTIVYPAKKAKSEIEALVSEINNNQGDLTKRIQIKSKDEIAQIVKGVNNLLECLQGILKSIKIESDHLQEAVKEIEEKVAQSDSNINDVSSTSEELAASMQEVTSTILQLNENASSILEATELMNERATEGSSMAKNIKKSAEEMNSSAENSKALTDKTVNEIYAGLQAALESSKSVNKINELTGQILDISSQTNLLALNASIEAARAGEAGKGFAVVADEIRVLADDSRDTANNIQEISQMVISAVEQLTNNSEAMIEFVSVNVLSDYEDFVKSTHEYKRDADNINSIINEFAVSSGELKQTIKAMNDALDGIAVTVDESTQGVTNVANNANGLVQAMSLIVDQLDNNRKISDKLKGETQRFSKI</sequence>
<protein>
    <submittedName>
        <fullName evidence="8">Methyl-accepting chemotaxis protein</fullName>
    </submittedName>
</protein>
<keyword evidence="5" id="KW-0812">Transmembrane</keyword>
<keyword evidence="5" id="KW-0472">Membrane</keyword>
<organism evidence="8 9">
    <name type="scientific">Lachnotalea glycerini</name>
    <dbReference type="NCBI Taxonomy" id="1763509"/>
    <lineage>
        <taxon>Bacteria</taxon>
        <taxon>Bacillati</taxon>
        <taxon>Bacillota</taxon>
        <taxon>Clostridia</taxon>
        <taxon>Lachnospirales</taxon>
        <taxon>Lachnospiraceae</taxon>
        <taxon>Lachnotalea</taxon>
    </lineage>
</organism>
<dbReference type="SMART" id="SM00283">
    <property type="entry name" value="MA"/>
    <property type="match status" value="1"/>
</dbReference>
<evidence type="ECO:0000256" key="4">
    <source>
        <dbReference type="SAM" id="Coils"/>
    </source>
</evidence>
<gene>
    <name evidence="8" type="ORF">C8E03_10369</name>
</gene>
<proteinExistence type="inferred from homology"/>
<dbReference type="CDD" id="cd06225">
    <property type="entry name" value="HAMP"/>
    <property type="match status" value="1"/>
</dbReference>
<keyword evidence="1 3" id="KW-0807">Transducer</keyword>
<dbReference type="PANTHER" id="PTHR32089">
    <property type="entry name" value="METHYL-ACCEPTING CHEMOTAXIS PROTEIN MCPB"/>
    <property type="match status" value="1"/>
</dbReference>
<dbReference type="PROSITE" id="PS50885">
    <property type="entry name" value="HAMP"/>
    <property type="match status" value="1"/>
</dbReference>
<dbReference type="PANTHER" id="PTHR32089:SF112">
    <property type="entry name" value="LYSOZYME-LIKE PROTEIN-RELATED"/>
    <property type="match status" value="1"/>
</dbReference>
<reference evidence="8 9" key="1">
    <citation type="submission" date="2018-05" db="EMBL/GenBank/DDBJ databases">
        <title>Genomic Encyclopedia of Type Strains, Phase IV (KMG-IV): sequencing the most valuable type-strain genomes for metagenomic binning, comparative biology and taxonomic classification.</title>
        <authorList>
            <person name="Goeker M."/>
        </authorList>
    </citation>
    <scope>NUCLEOTIDE SEQUENCE [LARGE SCALE GENOMIC DNA]</scope>
    <source>
        <strain evidence="8 9">DSM 28816</strain>
    </source>
</reference>
<dbReference type="InterPro" id="IPR004089">
    <property type="entry name" value="MCPsignal_dom"/>
</dbReference>